<dbReference type="PANTHER" id="PTHR35864:SF1">
    <property type="entry name" value="ZINC METALLOPROTEASE YWHC-RELATED"/>
    <property type="match status" value="1"/>
</dbReference>
<evidence type="ECO:0000256" key="6">
    <source>
        <dbReference type="ARBA" id="ARBA00022692"/>
    </source>
</evidence>
<dbReference type="CDD" id="cd06158">
    <property type="entry name" value="S2P-M50_like_1"/>
    <property type="match status" value="1"/>
</dbReference>
<keyword evidence="7" id="KW-0479">Metal-binding</keyword>
<dbReference type="PANTHER" id="PTHR35864">
    <property type="entry name" value="ZINC METALLOPROTEASE MJ0611-RELATED"/>
    <property type="match status" value="1"/>
</dbReference>
<dbReference type="InterPro" id="IPR044537">
    <property type="entry name" value="Rip2-like"/>
</dbReference>
<evidence type="ECO:0000256" key="4">
    <source>
        <dbReference type="ARBA" id="ARBA00022475"/>
    </source>
</evidence>
<dbReference type="InterPro" id="IPR008915">
    <property type="entry name" value="Peptidase_M50"/>
</dbReference>
<evidence type="ECO:0000256" key="1">
    <source>
        <dbReference type="ARBA" id="ARBA00001947"/>
    </source>
</evidence>
<evidence type="ECO:0000256" key="7">
    <source>
        <dbReference type="ARBA" id="ARBA00022723"/>
    </source>
</evidence>
<dbReference type="AlphaFoldDB" id="A0A414FZX8"/>
<keyword evidence="5 15" id="KW-0645">Protease</keyword>
<dbReference type="Proteomes" id="UP000286050">
    <property type="component" value="Unassembled WGS sequence"/>
</dbReference>
<evidence type="ECO:0000256" key="5">
    <source>
        <dbReference type="ARBA" id="ARBA00022670"/>
    </source>
</evidence>
<keyword evidence="6 13" id="KW-0812">Transmembrane</keyword>
<dbReference type="GO" id="GO:0006508">
    <property type="term" value="P:proteolysis"/>
    <property type="evidence" value="ECO:0007669"/>
    <property type="project" value="UniProtKB-KW"/>
</dbReference>
<dbReference type="GO" id="GO:0005886">
    <property type="term" value="C:plasma membrane"/>
    <property type="evidence" value="ECO:0007669"/>
    <property type="project" value="UniProtKB-SubCell"/>
</dbReference>
<comment type="cofactor">
    <cofactor evidence="1">
        <name>Zn(2+)</name>
        <dbReference type="ChEBI" id="CHEBI:29105"/>
    </cofactor>
</comment>
<dbReference type="GO" id="GO:0008237">
    <property type="term" value="F:metallopeptidase activity"/>
    <property type="evidence" value="ECO:0007669"/>
    <property type="project" value="UniProtKB-KW"/>
</dbReference>
<dbReference type="EMBL" id="QSJI01000001">
    <property type="protein sequence ID" value="RHD57339.1"/>
    <property type="molecule type" value="Genomic_DNA"/>
</dbReference>
<evidence type="ECO:0000256" key="10">
    <source>
        <dbReference type="ARBA" id="ARBA00022989"/>
    </source>
</evidence>
<organism evidence="15 16">
    <name type="scientific">Collinsella intestinalis</name>
    <dbReference type="NCBI Taxonomy" id="147207"/>
    <lineage>
        <taxon>Bacteria</taxon>
        <taxon>Bacillati</taxon>
        <taxon>Actinomycetota</taxon>
        <taxon>Coriobacteriia</taxon>
        <taxon>Coriobacteriales</taxon>
        <taxon>Coriobacteriaceae</taxon>
        <taxon>Collinsella</taxon>
    </lineage>
</organism>
<protein>
    <submittedName>
        <fullName evidence="15">Site-2 protease family protein</fullName>
    </submittedName>
</protein>
<keyword evidence="4" id="KW-1003">Cell membrane</keyword>
<keyword evidence="12 13" id="KW-0472">Membrane</keyword>
<evidence type="ECO:0000313" key="16">
    <source>
        <dbReference type="Proteomes" id="UP000286050"/>
    </source>
</evidence>
<accession>A0A414FZX8</accession>
<sequence>MNFDYLFGLLASAAAAIIGIVVHESAHALAAYLLGDRTARSQGRISLNPLRHIDPFGTILLPLIMILAGGPVFAFAKPVPIYLGNLKHPKRDEVIVSLAGPLSNIALAVLGALLLRGLANDPALFAGGLAQYGPAAQVAPHLVHFSLTLMSVNLSLAFFNLIPLPPLDGSSLLVPFLKGRALQTYYEVQRYSMPILIVVLYVLPSLLHIDLIGLYFSITVDPLYLNLVSFALGF</sequence>
<reference evidence="15 16" key="1">
    <citation type="submission" date="2018-08" db="EMBL/GenBank/DDBJ databases">
        <title>A genome reference for cultivated species of the human gut microbiota.</title>
        <authorList>
            <person name="Zou Y."/>
            <person name="Xue W."/>
            <person name="Luo G."/>
        </authorList>
    </citation>
    <scope>NUCLEOTIDE SEQUENCE [LARGE SCALE GENOMIC DNA]</scope>
    <source>
        <strain evidence="15 16">AM30-5LB</strain>
    </source>
</reference>
<evidence type="ECO:0000256" key="11">
    <source>
        <dbReference type="ARBA" id="ARBA00023049"/>
    </source>
</evidence>
<name>A0A414FZX8_9ACTN</name>
<evidence type="ECO:0000256" key="12">
    <source>
        <dbReference type="ARBA" id="ARBA00023136"/>
    </source>
</evidence>
<dbReference type="InterPro" id="IPR052348">
    <property type="entry name" value="Metallopeptidase_M50B"/>
</dbReference>
<keyword evidence="9" id="KW-0862">Zinc</keyword>
<feature type="domain" description="Peptidase M50" evidence="14">
    <location>
        <begin position="15"/>
        <end position="200"/>
    </location>
</feature>
<evidence type="ECO:0000256" key="8">
    <source>
        <dbReference type="ARBA" id="ARBA00022801"/>
    </source>
</evidence>
<evidence type="ECO:0000313" key="15">
    <source>
        <dbReference type="EMBL" id="RHD57339.1"/>
    </source>
</evidence>
<keyword evidence="11" id="KW-0482">Metalloprotease</keyword>
<evidence type="ECO:0000256" key="13">
    <source>
        <dbReference type="SAM" id="Phobius"/>
    </source>
</evidence>
<evidence type="ECO:0000256" key="9">
    <source>
        <dbReference type="ARBA" id="ARBA00022833"/>
    </source>
</evidence>
<feature type="transmembrane region" description="Helical" evidence="13">
    <location>
        <begin position="195"/>
        <end position="218"/>
    </location>
</feature>
<comment type="similarity">
    <text evidence="3">Belongs to the peptidase M50B family.</text>
</comment>
<gene>
    <name evidence="15" type="ORF">DW787_00365</name>
</gene>
<evidence type="ECO:0000256" key="2">
    <source>
        <dbReference type="ARBA" id="ARBA00004651"/>
    </source>
</evidence>
<feature type="transmembrane region" description="Helical" evidence="13">
    <location>
        <begin position="59"/>
        <end position="83"/>
    </location>
</feature>
<feature type="transmembrane region" description="Helical" evidence="13">
    <location>
        <begin position="95"/>
        <end position="115"/>
    </location>
</feature>
<comment type="subcellular location">
    <subcellularLocation>
        <location evidence="2">Cell membrane</location>
        <topology evidence="2">Multi-pass membrane protein</topology>
    </subcellularLocation>
</comment>
<keyword evidence="10 13" id="KW-1133">Transmembrane helix</keyword>
<proteinExistence type="inferred from homology"/>
<dbReference type="RefSeq" id="WP_118271156.1">
    <property type="nucleotide sequence ID" value="NZ_QSJI01000001.1"/>
</dbReference>
<evidence type="ECO:0000256" key="3">
    <source>
        <dbReference type="ARBA" id="ARBA00007931"/>
    </source>
</evidence>
<evidence type="ECO:0000259" key="14">
    <source>
        <dbReference type="Pfam" id="PF02163"/>
    </source>
</evidence>
<keyword evidence="8" id="KW-0378">Hydrolase</keyword>
<dbReference type="GO" id="GO:0046872">
    <property type="term" value="F:metal ion binding"/>
    <property type="evidence" value="ECO:0007669"/>
    <property type="project" value="UniProtKB-KW"/>
</dbReference>
<comment type="caution">
    <text evidence="15">The sequence shown here is derived from an EMBL/GenBank/DDBJ whole genome shotgun (WGS) entry which is preliminary data.</text>
</comment>
<dbReference type="Pfam" id="PF02163">
    <property type="entry name" value="Peptidase_M50"/>
    <property type="match status" value="1"/>
</dbReference>